<gene>
    <name evidence="5" type="ORF">SAMN05421538_103261</name>
</gene>
<keyword evidence="1" id="KW-0805">Transcription regulation</keyword>
<dbReference type="SUPFAM" id="SSF48008">
    <property type="entry name" value="GntR ligand-binding domain-like"/>
    <property type="match status" value="1"/>
</dbReference>
<evidence type="ECO:0000256" key="1">
    <source>
        <dbReference type="ARBA" id="ARBA00023015"/>
    </source>
</evidence>
<dbReference type="InterPro" id="IPR036390">
    <property type="entry name" value="WH_DNA-bd_sf"/>
</dbReference>
<dbReference type="SMART" id="SM00345">
    <property type="entry name" value="HTH_GNTR"/>
    <property type="match status" value="1"/>
</dbReference>
<dbReference type="InterPro" id="IPR000524">
    <property type="entry name" value="Tscrpt_reg_HTH_GntR"/>
</dbReference>
<dbReference type="RefSeq" id="WP_090522439.1">
    <property type="nucleotide sequence ID" value="NZ_FNAH01000003.1"/>
</dbReference>
<evidence type="ECO:0000256" key="3">
    <source>
        <dbReference type="ARBA" id="ARBA00023163"/>
    </source>
</evidence>
<accession>A0A1G6ZH05</accession>
<dbReference type="InterPro" id="IPR036388">
    <property type="entry name" value="WH-like_DNA-bd_sf"/>
</dbReference>
<dbReference type="STRING" id="591205.SAMN05421538_103261"/>
<dbReference type="GO" id="GO:0003677">
    <property type="term" value="F:DNA binding"/>
    <property type="evidence" value="ECO:0007669"/>
    <property type="project" value="UniProtKB-KW"/>
</dbReference>
<protein>
    <submittedName>
        <fullName evidence="5">DNA-binding transcriptional regulator, FadR family</fullName>
    </submittedName>
</protein>
<organism evidence="5 6">
    <name type="scientific">Paracoccus isoporae</name>
    <dbReference type="NCBI Taxonomy" id="591205"/>
    <lineage>
        <taxon>Bacteria</taxon>
        <taxon>Pseudomonadati</taxon>
        <taxon>Pseudomonadota</taxon>
        <taxon>Alphaproteobacteria</taxon>
        <taxon>Rhodobacterales</taxon>
        <taxon>Paracoccaceae</taxon>
        <taxon>Paracoccus</taxon>
    </lineage>
</organism>
<dbReference type="EMBL" id="FNAH01000003">
    <property type="protein sequence ID" value="SDE01938.1"/>
    <property type="molecule type" value="Genomic_DNA"/>
</dbReference>
<keyword evidence="2 5" id="KW-0238">DNA-binding</keyword>
<dbReference type="Gene3D" id="1.10.10.10">
    <property type="entry name" value="Winged helix-like DNA-binding domain superfamily/Winged helix DNA-binding domain"/>
    <property type="match status" value="1"/>
</dbReference>
<evidence type="ECO:0000313" key="6">
    <source>
        <dbReference type="Proteomes" id="UP000199344"/>
    </source>
</evidence>
<dbReference type="InterPro" id="IPR008920">
    <property type="entry name" value="TF_FadR/GntR_C"/>
</dbReference>
<evidence type="ECO:0000313" key="5">
    <source>
        <dbReference type="EMBL" id="SDE01938.1"/>
    </source>
</evidence>
<dbReference type="PANTHER" id="PTHR43537:SF5">
    <property type="entry name" value="UXU OPERON TRANSCRIPTIONAL REGULATOR"/>
    <property type="match status" value="1"/>
</dbReference>
<dbReference type="PRINTS" id="PR00035">
    <property type="entry name" value="HTHGNTR"/>
</dbReference>
<dbReference type="GO" id="GO:0003700">
    <property type="term" value="F:DNA-binding transcription factor activity"/>
    <property type="evidence" value="ECO:0007669"/>
    <property type="project" value="InterPro"/>
</dbReference>
<dbReference type="AlphaFoldDB" id="A0A1G6ZH05"/>
<sequence length="223" mass="25485">MMQASDKDDLQSVIEALRPLLSAALREGGRLPPERSLAERLGIPRRQLRMALDALQQSGVVFRRHGRGTFVVPPPHPDRSRHRLLAGRLTLNQLMDVRYQVEPRLAELAAIHCSEAEKQTLGLLMQKTRDATRPRDYDLADAVFHYRIAELSQNALFLEIYELIREFRRDEGWRERRAETNVPEVLAELGQQHQRIFDAIARSEPEEAGAAVRDHLGFVASKL</sequence>
<dbReference type="SUPFAM" id="SSF46785">
    <property type="entry name" value="Winged helix' DNA-binding domain"/>
    <property type="match status" value="1"/>
</dbReference>
<dbReference type="InterPro" id="IPR011711">
    <property type="entry name" value="GntR_C"/>
</dbReference>
<reference evidence="5 6" key="1">
    <citation type="submission" date="2016-10" db="EMBL/GenBank/DDBJ databases">
        <authorList>
            <person name="de Groot N.N."/>
        </authorList>
    </citation>
    <scope>NUCLEOTIDE SEQUENCE [LARGE SCALE GENOMIC DNA]</scope>
    <source>
        <strain evidence="5 6">DSM 22220</strain>
    </source>
</reference>
<evidence type="ECO:0000259" key="4">
    <source>
        <dbReference type="PROSITE" id="PS50949"/>
    </source>
</evidence>
<keyword evidence="6" id="KW-1185">Reference proteome</keyword>
<keyword evidence="3" id="KW-0804">Transcription</keyword>
<dbReference type="PANTHER" id="PTHR43537">
    <property type="entry name" value="TRANSCRIPTIONAL REGULATOR, GNTR FAMILY"/>
    <property type="match status" value="1"/>
</dbReference>
<evidence type="ECO:0000256" key="2">
    <source>
        <dbReference type="ARBA" id="ARBA00023125"/>
    </source>
</evidence>
<dbReference type="Pfam" id="PF07729">
    <property type="entry name" value="FCD"/>
    <property type="match status" value="1"/>
</dbReference>
<dbReference type="Gene3D" id="1.20.120.530">
    <property type="entry name" value="GntR ligand-binding domain-like"/>
    <property type="match status" value="1"/>
</dbReference>
<proteinExistence type="predicted"/>
<dbReference type="Pfam" id="PF00392">
    <property type="entry name" value="GntR"/>
    <property type="match status" value="1"/>
</dbReference>
<name>A0A1G6ZH05_9RHOB</name>
<dbReference type="OrthoDB" id="284307at2"/>
<feature type="domain" description="HTH gntR-type" evidence="4">
    <location>
        <begin position="7"/>
        <end position="74"/>
    </location>
</feature>
<dbReference type="Proteomes" id="UP000199344">
    <property type="component" value="Unassembled WGS sequence"/>
</dbReference>
<dbReference type="PROSITE" id="PS50949">
    <property type="entry name" value="HTH_GNTR"/>
    <property type="match status" value="1"/>
</dbReference>
<dbReference type="SMART" id="SM00895">
    <property type="entry name" value="FCD"/>
    <property type="match status" value="1"/>
</dbReference>